<reference evidence="1 2" key="1">
    <citation type="submission" date="2020-08" db="EMBL/GenBank/DDBJ databases">
        <title>Genome public.</title>
        <authorList>
            <person name="Liu C."/>
            <person name="Sun Q."/>
        </authorList>
    </citation>
    <scope>NUCLEOTIDE SEQUENCE [LARGE SCALE GENOMIC DNA]</scope>
    <source>
        <strain evidence="1 2">New-7</strain>
    </source>
</reference>
<accession>A0ABR7CKD3</accession>
<dbReference type="NCBIfam" id="TIGR00022">
    <property type="entry name" value="YhcH/YjgK/YiaL family protein"/>
    <property type="match status" value="1"/>
</dbReference>
<name>A0ABR7CKD3_9BACT</name>
<dbReference type="Pfam" id="PF04074">
    <property type="entry name" value="DUF386"/>
    <property type="match status" value="1"/>
</dbReference>
<dbReference type="RefSeq" id="WP_055202458.1">
    <property type="nucleotide sequence ID" value="NZ_JACOOK010000002.1"/>
</dbReference>
<dbReference type="Gene3D" id="2.60.120.370">
    <property type="entry name" value="YhcH/YjgK/YiaL"/>
    <property type="match status" value="1"/>
</dbReference>
<dbReference type="PANTHER" id="PTHR34986">
    <property type="entry name" value="EVOLVED BETA-GALACTOSIDASE SUBUNIT BETA"/>
    <property type="match status" value="1"/>
</dbReference>
<dbReference type="EMBL" id="JACOOK010000002">
    <property type="protein sequence ID" value="MBC5616100.1"/>
    <property type="molecule type" value="Genomic_DNA"/>
</dbReference>
<proteinExistence type="predicted"/>
<organism evidence="1 2">
    <name type="scientific">Alistipes hominis</name>
    <dbReference type="NCBI Taxonomy" id="2763015"/>
    <lineage>
        <taxon>Bacteria</taxon>
        <taxon>Pseudomonadati</taxon>
        <taxon>Bacteroidota</taxon>
        <taxon>Bacteroidia</taxon>
        <taxon>Bacteroidales</taxon>
        <taxon>Rikenellaceae</taxon>
        <taxon>Alistipes</taxon>
    </lineage>
</organism>
<dbReference type="InterPro" id="IPR037012">
    <property type="entry name" value="NanQ/TabA/YiaL_sf"/>
</dbReference>
<dbReference type="InterPro" id="IPR004375">
    <property type="entry name" value="NanQ/TabA/YiaL"/>
</dbReference>
<evidence type="ECO:0000313" key="2">
    <source>
        <dbReference type="Proteomes" id="UP000636891"/>
    </source>
</evidence>
<dbReference type="SUPFAM" id="SSF51197">
    <property type="entry name" value="Clavaminate synthase-like"/>
    <property type="match status" value="1"/>
</dbReference>
<keyword evidence="2" id="KW-1185">Reference proteome</keyword>
<dbReference type="PANTHER" id="PTHR34986:SF1">
    <property type="entry name" value="PROTEIN YIAL"/>
    <property type="match status" value="1"/>
</dbReference>
<gene>
    <name evidence="1" type="ORF">H8S08_03580</name>
</gene>
<comment type="caution">
    <text evidence="1">The sequence shown here is derived from an EMBL/GenBank/DDBJ whole genome shotgun (WGS) entry which is preliminary data.</text>
</comment>
<evidence type="ECO:0000313" key="1">
    <source>
        <dbReference type="EMBL" id="MBC5616100.1"/>
    </source>
</evidence>
<protein>
    <submittedName>
        <fullName evidence="1">YhcH/YjgK/YiaL family protein</fullName>
    </submittedName>
</protein>
<dbReference type="Proteomes" id="UP000636891">
    <property type="component" value="Unassembled WGS sequence"/>
</dbReference>
<sequence length="150" mass="16991">MIVDTLSGSGRYDALHPRFKKAFDYAVARMDTLAPGKYAIDGDDLYIVISEGLLRPEQEAPLEAHDRYIDVQIPLRVRGEERFGWRPRERCILPRGEFDEAADIVFFDDKPSCYVSLHPGEFVVFFPEDAHAPLIGSGNVRKAILKIRAV</sequence>